<dbReference type="EMBL" id="FO203503">
    <property type="protein sequence ID" value="CCK80400.1"/>
    <property type="molecule type" value="Genomic_DNA"/>
</dbReference>
<dbReference type="OrthoDB" id="5412656at2"/>
<accession>K0NHH9</accession>
<protein>
    <submittedName>
        <fullName evidence="3">Conserved uncharacterized protein</fullName>
    </submittedName>
</protein>
<organism evidence="3 4">
    <name type="scientific">Desulfobacula toluolica (strain DSM 7467 / Tol2)</name>
    <dbReference type="NCBI Taxonomy" id="651182"/>
    <lineage>
        <taxon>Bacteria</taxon>
        <taxon>Pseudomonadati</taxon>
        <taxon>Thermodesulfobacteriota</taxon>
        <taxon>Desulfobacteria</taxon>
        <taxon>Desulfobacterales</taxon>
        <taxon>Desulfobacteraceae</taxon>
        <taxon>Desulfobacula</taxon>
    </lineage>
</organism>
<gene>
    <name evidence="3" type="ordered locus">TOL2_C22390</name>
</gene>
<evidence type="ECO:0000313" key="4">
    <source>
        <dbReference type="Proteomes" id="UP000007347"/>
    </source>
</evidence>
<dbReference type="Proteomes" id="UP000007347">
    <property type="component" value="Chromosome"/>
</dbReference>
<dbReference type="PATRIC" id="fig|651182.5.peg.2647"/>
<keyword evidence="4" id="KW-1185">Reference proteome</keyword>
<evidence type="ECO:0000256" key="2">
    <source>
        <dbReference type="SAM" id="Phobius"/>
    </source>
</evidence>
<reference evidence="3 4" key="1">
    <citation type="journal article" date="2013" name="Environ. Microbiol.">
        <title>Complete genome, catabolic sub-proteomes and key-metabolites of Desulfobacula toluolica Tol2, a marine, aromatic compound-degrading, sulfate-reducing bacterium.</title>
        <authorList>
            <person name="Wohlbrand L."/>
            <person name="Jacob J.H."/>
            <person name="Kube M."/>
            <person name="Mussmann M."/>
            <person name="Jarling R."/>
            <person name="Beck A."/>
            <person name="Amann R."/>
            <person name="Wilkes H."/>
            <person name="Reinhardt R."/>
            <person name="Rabus R."/>
        </authorList>
    </citation>
    <scope>NUCLEOTIDE SEQUENCE [LARGE SCALE GENOMIC DNA]</scope>
    <source>
        <strain evidence="4">DSM 7467 / Tol2</strain>
    </source>
</reference>
<keyword evidence="2" id="KW-0812">Transmembrane</keyword>
<proteinExistence type="predicted"/>
<feature type="transmembrane region" description="Helical" evidence="2">
    <location>
        <begin position="6"/>
        <end position="26"/>
    </location>
</feature>
<keyword evidence="1" id="KW-0175">Coiled coil</keyword>
<keyword evidence="2" id="KW-0472">Membrane</keyword>
<sequence>MKFFPIKIAIICLLITPVFYIVTLELCEKYLNKNYSCQIENILIGDSIHLLDGSVRLEEQIANNIHDFCKADWLIQKAKLDINILVTTIHKKIIYPIFLDVDSLAKDINSDFDSENIAKNNFEILNSGLVVKIETNLSHGSRIGNIVLVLYFGVSFFIFFIFYKIASAKSIVEGETKAQLINDLKREEQVHKQMLKNFQKERHELFENIKVLNKKYQKDKTKAKINEEEMFEEIISLEEKLNSFIELKQKKEMEISELKSKIQKHGKKKNFKLRHNELEFIEKRFSALYKNIKMNRKALSGFLNLSDELQIKAEEIIHLLDRNPDKIIIKRKVFSGKKHRTACFEVLFSYNGRLYFKKNENNITEVLVVGTKKTQTKDIEFIHKL</sequence>
<feature type="transmembrane region" description="Helical" evidence="2">
    <location>
        <begin position="143"/>
        <end position="163"/>
    </location>
</feature>
<dbReference type="STRING" id="651182.TOL2_C22390"/>
<evidence type="ECO:0000256" key="1">
    <source>
        <dbReference type="SAM" id="Coils"/>
    </source>
</evidence>
<feature type="coiled-coil region" evidence="1">
    <location>
        <begin position="177"/>
        <end position="268"/>
    </location>
</feature>
<keyword evidence="2" id="KW-1133">Transmembrane helix</keyword>
<name>K0NHH9_DESTT</name>
<dbReference type="HOGENOM" id="CLU_717146_0_0_7"/>
<dbReference type="KEGG" id="dto:TOL2_C22390"/>
<evidence type="ECO:0000313" key="3">
    <source>
        <dbReference type="EMBL" id="CCK80400.1"/>
    </source>
</evidence>
<dbReference type="AlphaFoldDB" id="K0NHH9"/>